<dbReference type="GO" id="GO:0003677">
    <property type="term" value="F:DNA binding"/>
    <property type="evidence" value="ECO:0007669"/>
    <property type="project" value="UniProtKB-KW"/>
</dbReference>
<dbReference type="CDD" id="cd06170">
    <property type="entry name" value="LuxR_C_like"/>
    <property type="match status" value="1"/>
</dbReference>
<evidence type="ECO:0000259" key="8">
    <source>
        <dbReference type="PROSITE" id="PS50110"/>
    </source>
</evidence>
<feature type="domain" description="Response regulatory" evidence="8">
    <location>
        <begin position="21"/>
        <end position="137"/>
    </location>
</feature>
<dbReference type="InterPro" id="IPR011006">
    <property type="entry name" value="CheY-like_superfamily"/>
</dbReference>
<accession>A0ABU1I5A0</accession>
<dbReference type="InterPro" id="IPR000792">
    <property type="entry name" value="Tscrpt_reg_LuxR_C"/>
</dbReference>
<name>A0ABU1I5A0_9BURK</name>
<dbReference type="Proteomes" id="UP001267710">
    <property type="component" value="Unassembled WGS sequence"/>
</dbReference>
<dbReference type="InterPro" id="IPR001789">
    <property type="entry name" value="Sig_transdc_resp-reg_receiver"/>
</dbReference>
<dbReference type="Gene3D" id="3.40.50.2300">
    <property type="match status" value="1"/>
</dbReference>
<dbReference type="Pfam" id="PF00072">
    <property type="entry name" value="Response_reg"/>
    <property type="match status" value="1"/>
</dbReference>
<keyword evidence="1 6" id="KW-0597">Phosphoprotein</keyword>
<comment type="caution">
    <text evidence="9">The sequence shown here is derived from an EMBL/GenBank/DDBJ whole genome shotgun (WGS) entry which is preliminary data.</text>
</comment>
<proteinExistence type="predicted"/>
<evidence type="ECO:0000256" key="3">
    <source>
        <dbReference type="ARBA" id="ARBA00023015"/>
    </source>
</evidence>
<gene>
    <name evidence="9" type="ORF">QE399_000089</name>
</gene>
<dbReference type="SUPFAM" id="SSF46894">
    <property type="entry name" value="C-terminal effector domain of the bipartite response regulators"/>
    <property type="match status" value="1"/>
</dbReference>
<dbReference type="SMART" id="SM00448">
    <property type="entry name" value="REC"/>
    <property type="match status" value="1"/>
</dbReference>
<keyword evidence="10" id="KW-1185">Reference proteome</keyword>
<dbReference type="PROSITE" id="PS50110">
    <property type="entry name" value="RESPONSE_REGULATORY"/>
    <property type="match status" value="1"/>
</dbReference>
<dbReference type="InterPro" id="IPR036388">
    <property type="entry name" value="WH-like_DNA-bd_sf"/>
</dbReference>
<keyword evidence="2" id="KW-0902">Two-component regulatory system</keyword>
<dbReference type="Pfam" id="PF00196">
    <property type="entry name" value="GerE"/>
    <property type="match status" value="1"/>
</dbReference>
<dbReference type="InterPro" id="IPR016032">
    <property type="entry name" value="Sig_transdc_resp-reg_C-effctor"/>
</dbReference>
<dbReference type="CDD" id="cd19920">
    <property type="entry name" value="REC_PA4781-like"/>
    <property type="match status" value="1"/>
</dbReference>
<dbReference type="Gene3D" id="1.10.10.10">
    <property type="entry name" value="Winged helix-like DNA-binding domain superfamily/Winged helix DNA-binding domain"/>
    <property type="match status" value="1"/>
</dbReference>
<dbReference type="SUPFAM" id="SSF52172">
    <property type="entry name" value="CheY-like"/>
    <property type="match status" value="1"/>
</dbReference>
<dbReference type="SMART" id="SM00421">
    <property type="entry name" value="HTH_LUXR"/>
    <property type="match status" value="1"/>
</dbReference>
<dbReference type="RefSeq" id="WP_309825316.1">
    <property type="nucleotide sequence ID" value="NZ_JAVIZX010000001.1"/>
</dbReference>
<dbReference type="PANTHER" id="PTHR48111:SF1">
    <property type="entry name" value="TWO-COMPONENT RESPONSE REGULATOR ORR33"/>
    <property type="match status" value="1"/>
</dbReference>
<dbReference type="PANTHER" id="PTHR48111">
    <property type="entry name" value="REGULATOR OF RPOS"/>
    <property type="match status" value="1"/>
</dbReference>
<dbReference type="InterPro" id="IPR039420">
    <property type="entry name" value="WalR-like"/>
</dbReference>
<dbReference type="EMBL" id="JAVIZX010000001">
    <property type="protein sequence ID" value="MDR6212400.1"/>
    <property type="molecule type" value="Genomic_DNA"/>
</dbReference>
<keyword evidence="4 9" id="KW-0238">DNA-binding</keyword>
<keyword evidence="5" id="KW-0804">Transcription</keyword>
<reference evidence="9 10" key="1">
    <citation type="submission" date="2023-08" db="EMBL/GenBank/DDBJ databases">
        <title>Functional and genomic diversity of the sorghum phyllosphere microbiome.</title>
        <authorList>
            <person name="Shade A."/>
        </authorList>
    </citation>
    <scope>NUCLEOTIDE SEQUENCE [LARGE SCALE GENOMIC DNA]</scope>
    <source>
        <strain evidence="9 10">SORGH_AS_0335</strain>
    </source>
</reference>
<evidence type="ECO:0000256" key="4">
    <source>
        <dbReference type="ARBA" id="ARBA00023125"/>
    </source>
</evidence>
<evidence type="ECO:0000256" key="1">
    <source>
        <dbReference type="ARBA" id="ARBA00022553"/>
    </source>
</evidence>
<feature type="modified residue" description="4-aspartylphosphate" evidence="6">
    <location>
        <position position="70"/>
    </location>
</feature>
<evidence type="ECO:0000256" key="2">
    <source>
        <dbReference type="ARBA" id="ARBA00023012"/>
    </source>
</evidence>
<evidence type="ECO:0000313" key="9">
    <source>
        <dbReference type="EMBL" id="MDR6212400.1"/>
    </source>
</evidence>
<keyword evidence="3" id="KW-0805">Transcription regulation</keyword>
<evidence type="ECO:0000313" key="10">
    <source>
        <dbReference type="Proteomes" id="UP001267710"/>
    </source>
</evidence>
<sequence>MTTTSPSDAATPAIDRAGTDVVLIVDDVPDNLAVLHDALDESGYTVLVATSGETALARAAQALPDVVLLDAMMPGMDGFEVARRLKATPATAHIPIIFMTGLTETEHLEAALAAGGVDYVTKPIKPREVLARMNVHLQGARRARQEMRQAGQARNALDAFGYASITVRASDGRLMWQTALARTLLRDYFAPPAGETSASEERDAPALFTALAPAPVVDWLRAQLPRVPEWAAQQIEPPRLVVEQGARRLSFSLHQQTGDSEGGGDWLIVMREVSDGAVIEAMALGFKLTAREAEVLYWLVKGKTNRDIGDILGSSPATVKKHLERVYVKLGVETRTAAAGIAMARIRQTHPQFEG</sequence>
<evidence type="ECO:0000256" key="5">
    <source>
        <dbReference type="ARBA" id="ARBA00023163"/>
    </source>
</evidence>
<protein>
    <submittedName>
        <fullName evidence="9">DNA-binding response OmpR family regulator/DNA-binding CsgD family transcriptional regulator</fullName>
    </submittedName>
</protein>
<dbReference type="PRINTS" id="PR00038">
    <property type="entry name" value="HTHLUXR"/>
</dbReference>
<feature type="domain" description="HTH luxR-type" evidence="7">
    <location>
        <begin position="281"/>
        <end position="348"/>
    </location>
</feature>
<evidence type="ECO:0000259" key="7">
    <source>
        <dbReference type="PROSITE" id="PS50043"/>
    </source>
</evidence>
<dbReference type="PROSITE" id="PS50043">
    <property type="entry name" value="HTH_LUXR_2"/>
    <property type="match status" value="1"/>
</dbReference>
<evidence type="ECO:0000256" key="6">
    <source>
        <dbReference type="PROSITE-ProRule" id="PRU00169"/>
    </source>
</evidence>
<organism evidence="9 10">
    <name type="scientific">Paracidovorax wautersii</name>
    <dbReference type="NCBI Taxonomy" id="1177982"/>
    <lineage>
        <taxon>Bacteria</taxon>
        <taxon>Pseudomonadati</taxon>
        <taxon>Pseudomonadota</taxon>
        <taxon>Betaproteobacteria</taxon>
        <taxon>Burkholderiales</taxon>
        <taxon>Comamonadaceae</taxon>
        <taxon>Paracidovorax</taxon>
    </lineage>
</organism>